<dbReference type="Proteomes" id="UP000026960">
    <property type="component" value="Chromosome 9"/>
</dbReference>
<dbReference type="EnsemblPlants" id="OBART09G00280.1">
    <property type="protein sequence ID" value="OBART09G00280.1"/>
    <property type="gene ID" value="OBART09G00280"/>
</dbReference>
<organism evidence="2">
    <name type="scientific">Oryza barthii</name>
    <dbReference type="NCBI Taxonomy" id="65489"/>
    <lineage>
        <taxon>Eukaryota</taxon>
        <taxon>Viridiplantae</taxon>
        <taxon>Streptophyta</taxon>
        <taxon>Embryophyta</taxon>
        <taxon>Tracheophyta</taxon>
        <taxon>Spermatophyta</taxon>
        <taxon>Magnoliopsida</taxon>
        <taxon>Liliopsida</taxon>
        <taxon>Poales</taxon>
        <taxon>Poaceae</taxon>
        <taxon>BOP clade</taxon>
        <taxon>Oryzoideae</taxon>
        <taxon>Oryzeae</taxon>
        <taxon>Oryzinae</taxon>
        <taxon>Oryza</taxon>
    </lineage>
</organism>
<evidence type="ECO:0000256" key="1">
    <source>
        <dbReference type="SAM" id="MobiDB-lite"/>
    </source>
</evidence>
<dbReference type="Gramene" id="OBART09G00280.1">
    <property type="protein sequence ID" value="OBART09G00280.1"/>
    <property type="gene ID" value="OBART09G00280"/>
</dbReference>
<dbReference type="PaxDb" id="65489-OBART09G00280.1"/>
<protein>
    <submittedName>
        <fullName evidence="2">Uncharacterized protein</fullName>
    </submittedName>
</protein>
<name>A0A0D3H3H0_9ORYZ</name>
<accession>A0A0D3H3H0</accession>
<sequence length="68" mass="7310">MALPHIHLPPPFSFSRSGSGRGGEGRRGGEVVAGDQEWPFLLSVRPSPFFPYRSATVVVVEKSDTKAG</sequence>
<proteinExistence type="predicted"/>
<reference evidence="2" key="1">
    <citation type="journal article" date="2009" name="Rice">
        <title>De Novo Next Generation Sequencing of Plant Genomes.</title>
        <authorList>
            <person name="Rounsley S."/>
            <person name="Marri P.R."/>
            <person name="Yu Y."/>
            <person name="He R."/>
            <person name="Sisneros N."/>
            <person name="Goicoechea J.L."/>
            <person name="Lee S.J."/>
            <person name="Angelova A."/>
            <person name="Kudrna D."/>
            <person name="Luo M."/>
            <person name="Affourtit J."/>
            <person name="Desany B."/>
            <person name="Knight J."/>
            <person name="Niazi F."/>
            <person name="Egholm M."/>
            <person name="Wing R.A."/>
        </authorList>
    </citation>
    <scope>NUCLEOTIDE SEQUENCE [LARGE SCALE GENOMIC DNA]</scope>
    <source>
        <strain evidence="2">cv. IRGC 105608</strain>
    </source>
</reference>
<feature type="region of interest" description="Disordered" evidence="1">
    <location>
        <begin position="1"/>
        <end position="30"/>
    </location>
</feature>
<keyword evidence="3" id="KW-1185">Reference proteome</keyword>
<reference evidence="2" key="2">
    <citation type="submission" date="2015-03" db="UniProtKB">
        <authorList>
            <consortium name="EnsemblPlants"/>
        </authorList>
    </citation>
    <scope>IDENTIFICATION</scope>
</reference>
<evidence type="ECO:0000313" key="3">
    <source>
        <dbReference type="Proteomes" id="UP000026960"/>
    </source>
</evidence>
<evidence type="ECO:0000313" key="2">
    <source>
        <dbReference type="EnsemblPlants" id="OBART09G00280.1"/>
    </source>
</evidence>
<dbReference type="HOGENOM" id="CLU_2797973_0_0_1"/>
<dbReference type="AlphaFoldDB" id="A0A0D3H3H0"/>